<dbReference type="EMBL" id="JAAGBB010000010">
    <property type="protein sequence ID" value="MBR0664752.1"/>
    <property type="molecule type" value="Genomic_DNA"/>
</dbReference>
<dbReference type="InterPro" id="IPR016187">
    <property type="entry name" value="CTDL_fold"/>
</dbReference>
<dbReference type="SUPFAM" id="SSF56436">
    <property type="entry name" value="C-type lectin-like"/>
    <property type="match status" value="1"/>
</dbReference>
<proteinExistence type="predicted"/>
<feature type="compositionally biased region" description="Polar residues" evidence="1">
    <location>
        <begin position="1"/>
        <end position="10"/>
    </location>
</feature>
<evidence type="ECO:0000259" key="2">
    <source>
        <dbReference type="Pfam" id="PF03781"/>
    </source>
</evidence>
<accession>A0ABS5EWT2</accession>
<dbReference type="RefSeq" id="WP_211852413.1">
    <property type="nucleotide sequence ID" value="NZ_JAAGBB010000010.1"/>
</dbReference>
<dbReference type="InterPro" id="IPR042095">
    <property type="entry name" value="SUMF_sf"/>
</dbReference>
<comment type="caution">
    <text evidence="3">The sequence shown here is derived from an EMBL/GenBank/DDBJ whole genome shotgun (WGS) entry which is preliminary data.</text>
</comment>
<reference evidence="4" key="1">
    <citation type="journal article" date="2021" name="Syst. Appl. Microbiol.">
        <title>Roseomonas hellenica sp. nov., isolated from roots of wild-growing Alkanna tinctoria.</title>
        <authorList>
            <person name="Rat A."/>
            <person name="Naranjo H.D."/>
            <person name="Lebbe L."/>
            <person name="Cnockaert M."/>
            <person name="Krigas N."/>
            <person name="Grigoriadou K."/>
            <person name="Maloupa E."/>
            <person name="Willems A."/>
        </authorList>
    </citation>
    <scope>NUCLEOTIDE SEQUENCE [LARGE SCALE GENOMIC DNA]</scope>
    <source>
        <strain evidence="4">LMG 31523</strain>
    </source>
</reference>
<dbReference type="InterPro" id="IPR051043">
    <property type="entry name" value="Sulfatase_Mod_Factor_Kinase"/>
</dbReference>
<evidence type="ECO:0000313" key="4">
    <source>
        <dbReference type="Proteomes" id="UP001196870"/>
    </source>
</evidence>
<dbReference type="Proteomes" id="UP001196870">
    <property type="component" value="Unassembled WGS sequence"/>
</dbReference>
<dbReference type="InterPro" id="IPR005532">
    <property type="entry name" value="SUMF_dom"/>
</dbReference>
<sequence>MVRNRSSGGEVSQPEMVAIPPGRFQMGSSDAEEGHEDNEHPVRDVVVARAFALGRFPVTFDEWDRFAGATGSGLPPDEGWGRGARPVINISWRDATAYAAWLRIETGKPYRLPSEAEWEYAARAGTTTAYHWGDAMSPRDAHYLREDVSTTVLGTVPVGRFPPNAFGLHDMLGNVWEWVEDCWNEFYLGAPSGATPWLRGDCDRRVLRGGSWQDVPRQIRCATRNRNGIDFRCDDYGVRLALDL</sequence>
<name>A0ABS5EWT2_9PROT</name>
<gene>
    <name evidence="3" type="ORF">GXW71_10355</name>
</gene>
<organism evidence="3 4">
    <name type="scientific">Plastoroseomonas hellenica</name>
    <dbReference type="NCBI Taxonomy" id="2687306"/>
    <lineage>
        <taxon>Bacteria</taxon>
        <taxon>Pseudomonadati</taxon>
        <taxon>Pseudomonadota</taxon>
        <taxon>Alphaproteobacteria</taxon>
        <taxon>Acetobacterales</taxon>
        <taxon>Acetobacteraceae</taxon>
        <taxon>Plastoroseomonas</taxon>
    </lineage>
</organism>
<evidence type="ECO:0000256" key="1">
    <source>
        <dbReference type="SAM" id="MobiDB-lite"/>
    </source>
</evidence>
<dbReference type="Gene3D" id="3.90.1580.10">
    <property type="entry name" value="paralog of FGE (formylglycine-generating enzyme)"/>
    <property type="match status" value="1"/>
</dbReference>
<dbReference type="PANTHER" id="PTHR23150:SF35">
    <property type="entry name" value="BLL6746 PROTEIN"/>
    <property type="match status" value="1"/>
</dbReference>
<dbReference type="PANTHER" id="PTHR23150">
    <property type="entry name" value="SULFATASE MODIFYING FACTOR 1, 2"/>
    <property type="match status" value="1"/>
</dbReference>
<keyword evidence="4" id="KW-1185">Reference proteome</keyword>
<feature type="region of interest" description="Disordered" evidence="1">
    <location>
        <begin position="1"/>
        <end position="39"/>
    </location>
</feature>
<protein>
    <submittedName>
        <fullName evidence="3">Formylglycine-generating enzyme family protein</fullName>
    </submittedName>
</protein>
<feature type="domain" description="Sulfatase-modifying factor enzyme-like" evidence="2">
    <location>
        <begin position="13"/>
        <end position="241"/>
    </location>
</feature>
<dbReference type="Pfam" id="PF03781">
    <property type="entry name" value="FGE-sulfatase"/>
    <property type="match status" value="1"/>
</dbReference>
<evidence type="ECO:0000313" key="3">
    <source>
        <dbReference type="EMBL" id="MBR0664752.1"/>
    </source>
</evidence>